<dbReference type="Proteomes" id="UP001295462">
    <property type="component" value="Unassembled WGS sequence"/>
</dbReference>
<gene>
    <name evidence="1" type="ORF">THF1A12_70053</name>
</gene>
<comment type="caution">
    <text evidence="1">The sequence shown here is derived from an EMBL/GenBank/DDBJ whole genome shotgun (WGS) entry which is preliminary data.</text>
</comment>
<proteinExistence type="predicted"/>
<protein>
    <recommendedName>
        <fullName evidence="3">Transposase</fullName>
    </recommendedName>
</protein>
<evidence type="ECO:0008006" key="3">
    <source>
        <dbReference type="Google" id="ProtNLM"/>
    </source>
</evidence>
<dbReference type="EMBL" id="CAKMUD010000127">
    <property type="protein sequence ID" value="CAH1603334.1"/>
    <property type="molecule type" value="Genomic_DNA"/>
</dbReference>
<evidence type="ECO:0000313" key="1">
    <source>
        <dbReference type="EMBL" id="CAH1603334.1"/>
    </source>
</evidence>
<dbReference type="GeneID" id="48232246"/>
<dbReference type="AlphaFoldDB" id="A0AAU9QW01"/>
<accession>A0AAU9QW01</accession>
<name>A0AAU9QW01_9VIBR</name>
<reference evidence="1" key="1">
    <citation type="submission" date="2022-01" db="EMBL/GenBank/DDBJ databases">
        <authorList>
            <person name="Lagorce A."/>
        </authorList>
    </citation>
    <scope>NUCLEOTIDE SEQUENCE</scope>
    <source>
        <strain evidence="1">Th15_F1_A12</strain>
    </source>
</reference>
<evidence type="ECO:0000313" key="2">
    <source>
        <dbReference type="Proteomes" id="UP001295462"/>
    </source>
</evidence>
<dbReference type="RefSeq" id="WP_038869648.1">
    <property type="nucleotide sequence ID" value="NZ_BBKZ01000019.1"/>
</dbReference>
<sequence>MVETRIYNNLASQSQVLLHRGNELHKTATYIWRKIGDSPYLELAKQCSAEQILAWFLTVS</sequence>
<organism evidence="1 2">
    <name type="scientific">Vibrio jasicida</name>
    <dbReference type="NCBI Taxonomy" id="766224"/>
    <lineage>
        <taxon>Bacteria</taxon>
        <taxon>Pseudomonadati</taxon>
        <taxon>Pseudomonadota</taxon>
        <taxon>Gammaproteobacteria</taxon>
        <taxon>Vibrionales</taxon>
        <taxon>Vibrionaceae</taxon>
        <taxon>Vibrio</taxon>
    </lineage>
</organism>